<dbReference type="InterPro" id="IPR002201">
    <property type="entry name" value="Glyco_trans_9"/>
</dbReference>
<dbReference type="EMBL" id="FPHP01000044">
    <property type="protein sequence ID" value="SFV75653.1"/>
    <property type="molecule type" value="Genomic_DNA"/>
</dbReference>
<dbReference type="EC" id="2.4.1.-" evidence="3"/>
<dbReference type="InterPro" id="IPR051199">
    <property type="entry name" value="LPS_LOS_Heptosyltrfase"/>
</dbReference>
<dbReference type="Pfam" id="PF01075">
    <property type="entry name" value="Glyco_transf_9"/>
    <property type="match status" value="2"/>
</dbReference>
<dbReference type="GO" id="GO:0005829">
    <property type="term" value="C:cytosol"/>
    <property type="evidence" value="ECO:0007669"/>
    <property type="project" value="TreeGrafter"/>
</dbReference>
<evidence type="ECO:0000256" key="1">
    <source>
        <dbReference type="ARBA" id="ARBA00022676"/>
    </source>
</evidence>
<dbReference type="Gene3D" id="3.40.50.2000">
    <property type="entry name" value="Glycogen Phosphorylase B"/>
    <property type="match status" value="2"/>
</dbReference>
<dbReference type="SUPFAM" id="SSF53756">
    <property type="entry name" value="UDP-Glycosyltransferase/glycogen phosphorylase"/>
    <property type="match status" value="1"/>
</dbReference>
<organism evidence="3">
    <name type="scientific">hydrothermal vent metagenome</name>
    <dbReference type="NCBI Taxonomy" id="652676"/>
    <lineage>
        <taxon>unclassified sequences</taxon>
        <taxon>metagenomes</taxon>
        <taxon>ecological metagenomes</taxon>
    </lineage>
</organism>
<accession>A0A1W1D4V6</accession>
<protein>
    <submittedName>
        <fullName evidence="3">Lipopolysaccharide heptosyltransferase III</fullName>
        <ecNumber evidence="3">2.4.1.-</ecNumber>
    </submittedName>
</protein>
<dbReference type="GO" id="GO:0009244">
    <property type="term" value="P:lipopolysaccharide core region biosynthetic process"/>
    <property type="evidence" value="ECO:0007669"/>
    <property type="project" value="TreeGrafter"/>
</dbReference>
<evidence type="ECO:0000256" key="2">
    <source>
        <dbReference type="ARBA" id="ARBA00022679"/>
    </source>
</evidence>
<reference evidence="3" key="1">
    <citation type="submission" date="2016-10" db="EMBL/GenBank/DDBJ databases">
        <authorList>
            <person name="de Groot N.N."/>
        </authorList>
    </citation>
    <scope>NUCLEOTIDE SEQUENCE</scope>
</reference>
<gene>
    <name evidence="3" type="ORF">MNB_SM-3-1068</name>
</gene>
<proteinExistence type="predicted"/>
<dbReference type="CDD" id="cd03789">
    <property type="entry name" value="GT9_LPS_heptosyltransferase"/>
    <property type="match status" value="1"/>
</dbReference>
<sequence>MKIPLHVKIRKKTRALLYTFLGFLAQKKETQHFIDKKEIKTILIIRPNYRIGNLIFLTPLINELAKEIPEAKIDIIVGMKLAGDILQPMPNVSNVFAIPRELLYKPFKLFAFIKQIRSKKYDLALNITAGSFSSELVTLLVASKYKASFENEKTFIPLTHTIKYQNLYIHSGSRPLELLKLFTNNLPKQEVMLDIKLTPKEQQLGQQELLKQTEKKGKTIALFRNARFDKKIEDKWWLEWYEALITIDSSLIVIDILSPDIPKKLHQDMLEYQNKNLRLLGAFFRACDLYVSADTGPLHLALASQANTLALFNKTSIQIYGTLGGNNKTIDINNLSPQEVANITYAQLQKVNQ</sequence>
<dbReference type="GO" id="GO:0008713">
    <property type="term" value="F:ADP-heptose-lipopolysaccharide heptosyltransferase activity"/>
    <property type="evidence" value="ECO:0007669"/>
    <property type="project" value="TreeGrafter"/>
</dbReference>
<keyword evidence="1 3" id="KW-0328">Glycosyltransferase</keyword>
<dbReference type="AlphaFoldDB" id="A0A1W1D4V6"/>
<dbReference type="PANTHER" id="PTHR30160:SF7">
    <property type="entry name" value="ADP-HEPTOSE--LPS HEPTOSYLTRANSFERASE 2"/>
    <property type="match status" value="1"/>
</dbReference>
<dbReference type="PANTHER" id="PTHR30160">
    <property type="entry name" value="TETRAACYLDISACCHARIDE 4'-KINASE-RELATED"/>
    <property type="match status" value="1"/>
</dbReference>
<name>A0A1W1D4V6_9ZZZZ</name>
<keyword evidence="2 3" id="KW-0808">Transferase</keyword>
<evidence type="ECO:0000313" key="3">
    <source>
        <dbReference type="EMBL" id="SFV75653.1"/>
    </source>
</evidence>